<sequence>MMEMMMMSIAADDFQGWEVVAEWRWAAEVEVVAEEVVSGGRRGEGEKR</sequence>
<name>A0A9K3HUG5_HELAN</name>
<dbReference type="AlphaFoldDB" id="A0A9K3HUG5"/>
<comment type="caution">
    <text evidence="1">The sequence shown here is derived from an EMBL/GenBank/DDBJ whole genome shotgun (WGS) entry which is preliminary data.</text>
</comment>
<dbReference type="EMBL" id="MNCJ02000325">
    <property type="protein sequence ID" value="KAF5784678.1"/>
    <property type="molecule type" value="Genomic_DNA"/>
</dbReference>
<protein>
    <submittedName>
        <fullName evidence="1">Uncharacterized protein</fullName>
    </submittedName>
</protein>
<evidence type="ECO:0000313" key="2">
    <source>
        <dbReference type="Proteomes" id="UP000215914"/>
    </source>
</evidence>
<reference evidence="1" key="1">
    <citation type="journal article" date="2017" name="Nature">
        <title>The sunflower genome provides insights into oil metabolism, flowering and Asterid evolution.</title>
        <authorList>
            <person name="Badouin H."/>
            <person name="Gouzy J."/>
            <person name="Grassa C.J."/>
            <person name="Murat F."/>
            <person name="Staton S.E."/>
            <person name="Cottret L."/>
            <person name="Lelandais-Briere C."/>
            <person name="Owens G.L."/>
            <person name="Carrere S."/>
            <person name="Mayjonade B."/>
            <person name="Legrand L."/>
            <person name="Gill N."/>
            <person name="Kane N.C."/>
            <person name="Bowers J.E."/>
            <person name="Hubner S."/>
            <person name="Bellec A."/>
            <person name="Berard A."/>
            <person name="Berges H."/>
            <person name="Blanchet N."/>
            <person name="Boniface M.C."/>
            <person name="Brunel D."/>
            <person name="Catrice O."/>
            <person name="Chaidir N."/>
            <person name="Claudel C."/>
            <person name="Donnadieu C."/>
            <person name="Faraut T."/>
            <person name="Fievet G."/>
            <person name="Helmstetter N."/>
            <person name="King M."/>
            <person name="Knapp S.J."/>
            <person name="Lai Z."/>
            <person name="Le Paslier M.C."/>
            <person name="Lippi Y."/>
            <person name="Lorenzon L."/>
            <person name="Mandel J.R."/>
            <person name="Marage G."/>
            <person name="Marchand G."/>
            <person name="Marquand E."/>
            <person name="Bret-Mestries E."/>
            <person name="Morien E."/>
            <person name="Nambeesan S."/>
            <person name="Nguyen T."/>
            <person name="Pegot-Espagnet P."/>
            <person name="Pouilly N."/>
            <person name="Raftis F."/>
            <person name="Sallet E."/>
            <person name="Schiex T."/>
            <person name="Thomas J."/>
            <person name="Vandecasteele C."/>
            <person name="Vares D."/>
            <person name="Vear F."/>
            <person name="Vautrin S."/>
            <person name="Crespi M."/>
            <person name="Mangin B."/>
            <person name="Burke J.M."/>
            <person name="Salse J."/>
            <person name="Munos S."/>
            <person name="Vincourt P."/>
            <person name="Rieseberg L.H."/>
            <person name="Langlade N.B."/>
        </authorList>
    </citation>
    <scope>NUCLEOTIDE SEQUENCE</scope>
    <source>
        <tissue evidence="1">Leaves</tissue>
    </source>
</reference>
<evidence type="ECO:0000313" key="1">
    <source>
        <dbReference type="EMBL" id="KAF5784678.1"/>
    </source>
</evidence>
<dbReference type="Gramene" id="mRNA:HanXRQr2_Chr10g0419731">
    <property type="protein sequence ID" value="mRNA:HanXRQr2_Chr10g0419731"/>
    <property type="gene ID" value="HanXRQr2_Chr10g0419731"/>
</dbReference>
<accession>A0A9K3HUG5</accession>
<gene>
    <name evidence="1" type="ORF">HanXRQr2_Chr10g0419731</name>
</gene>
<organism evidence="1 2">
    <name type="scientific">Helianthus annuus</name>
    <name type="common">Common sunflower</name>
    <dbReference type="NCBI Taxonomy" id="4232"/>
    <lineage>
        <taxon>Eukaryota</taxon>
        <taxon>Viridiplantae</taxon>
        <taxon>Streptophyta</taxon>
        <taxon>Embryophyta</taxon>
        <taxon>Tracheophyta</taxon>
        <taxon>Spermatophyta</taxon>
        <taxon>Magnoliopsida</taxon>
        <taxon>eudicotyledons</taxon>
        <taxon>Gunneridae</taxon>
        <taxon>Pentapetalae</taxon>
        <taxon>asterids</taxon>
        <taxon>campanulids</taxon>
        <taxon>Asterales</taxon>
        <taxon>Asteraceae</taxon>
        <taxon>Asteroideae</taxon>
        <taxon>Heliantheae alliance</taxon>
        <taxon>Heliantheae</taxon>
        <taxon>Helianthus</taxon>
    </lineage>
</organism>
<keyword evidence="2" id="KW-1185">Reference proteome</keyword>
<reference evidence="1" key="2">
    <citation type="submission" date="2020-06" db="EMBL/GenBank/DDBJ databases">
        <title>Helianthus annuus Genome sequencing and assembly Release 2.</title>
        <authorList>
            <person name="Gouzy J."/>
            <person name="Langlade N."/>
            <person name="Munos S."/>
        </authorList>
    </citation>
    <scope>NUCLEOTIDE SEQUENCE</scope>
    <source>
        <tissue evidence="1">Leaves</tissue>
    </source>
</reference>
<proteinExistence type="predicted"/>
<dbReference type="Proteomes" id="UP000215914">
    <property type="component" value="Unassembled WGS sequence"/>
</dbReference>